<feature type="coiled-coil region" evidence="2">
    <location>
        <begin position="38"/>
        <end position="65"/>
    </location>
</feature>
<dbReference type="GO" id="GO:0003677">
    <property type="term" value="F:DNA binding"/>
    <property type="evidence" value="ECO:0007669"/>
    <property type="project" value="InterPro"/>
</dbReference>
<keyword evidence="1" id="KW-0539">Nucleus</keyword>
<dbReference type="SMART" id="SM00906">
    <property type="entry name" value="Fungal_trans"/>
    <property type="match status" value="1"/>
</dbReference>
<dbReference type="InterPro" id="IPR036864">
    <property type="entry name" value="Zn2-C6_fun-type_DNA-bd_sf"/>
</dbReference>
<dbReference type="Proteomes" id="UP000305067">
    <property type="component" value="Unassembled WGS sequence"/>
</dbReference>
<dbReference type="OrthoDB" id="4456959at2759"/>
<keyword evidence="2" id="KW-0175">Coiled coil</keyword>
<dbReference type="InterPro" id="IPR050987">
    <property type="entry name" value="AtrR-like"/>
</dbReference>
<reference evidence="5 6" key="1">
    <citation type="journal article" date="2019" name="Nat. Ecol. Evol.">
        <title>Megaphylogeny resolves global patterns of mushroom evolution.</title>
        <authorList>
            <person name="Varga T."/>
            <person name="Krizsan K."/>
            <person name="Foldi C."/>
            <person name="Dima B."/>
            <person name="Sanchez-Garcia M."/>
            <person name="Sanchez-Ramirez S."/>
            <person name="Szollosi G.J."/>
            <person name="Szarkandi J.G."/>
            <person name="Papp V."/>
            <person name="Albert L."/>
            <person name="Andreopoulos W."/>
            <person name="Angelini C."/>
            <person name="Antonin V."/>
            <person name="Barry K.W."/>
            <person name="Bougher N.L."/>
            <person name="Buchanan P."/>
            <person name="Buyck B."/>
            <person name="Bense V."/>
            <person name="Catcheside P."/>
            <person name="Chovatia M."/>
            <person name="Cooper J."/>
            <person name="Damon W."/>
            <person name="Desjardin D."/>
            <person name="Finy P."/>
            <person name="Geml J."/>
            <person name="Haridas S."/>
            <person name="Hughes K."/>
            <person name="Justo A."/>
            <person name="Karasinski D."/>
            <person name="Kautmanova I."/>
            <person name="Kiss B."/>
            <person name="Kocsube S."/>
            <person name="Kotiranta H."/>
            <person name="LaButti K.M."/>
            <person name="Lechner B.E."/>
            <person name="Liimatainen K."/>
            <person name="Lipzen A."/>
            <person name="Lukacs Z."/>
            <person name="Mihaltcheva S."/>
            <person name="Morgado L.N."/>
            <person name="Niskanen T."/>
            <person name="Noordeloos M.E."/>
            <person name="Ohm R.A."/>
            <person name="Ortiz-Santana B."/>
            <person name="Ovrebo C."/>
            <person name="Racz N."/>
            <person name="Riley R."/>
            <person name="Savchenko A."/>
            <person name="Shiryaev A."/>
            <person name="Soop K."/>
            <person name="Spirin V."/>
            <person name="Szebenyi C."/>
            <person name="Tomsovsky M."/>
            <person name="Tulloss R.E."/>
            <person name="Uehling J."/>
            <person name="Grigoriev I.V."/>
            <person name="Vagvolgyi C."/>
            <person name="Papp T."/>
            <person name="Martin F.M."/>
            <person name="Miettinen O."/>
            <person name="Hibbett D.S."/>
            <person name="Nagy L.G."/>
        </authorList>
    </citation>
    <scope>NUCLEOTIDE SEQUENCE [LARGE SCALE GENOMIC DNA]</scope>
    <source>
        <strain evidence="5 6">CBS 309.79</strain>
    </source>
</reference>
<dbReference type="EMBL" id="ML178845">
    <property type="protein sequence ID" value="TFK97634.1"/>
    <property type="molecule type" value="Genomic_DNA"/>
</dbReference>
<dbReference type="PANTHER" id="PTHR46910">
    <property type="entry name" value="TRANSCRIPTION FACTOR PDR1"/>
    <property type="match status" value="1"/>
</dbReference>
<dbReference type="Gene3D" id="4.10.240.10">
    <property type="entry name" value="Zn(2)-C6 fungal-type DNA-binding domain"/>
    <property type="match status" value="1"/>
</dbReference>
<evidence type="ECO:0000256" key="3">
    <source>
        <dbReference type="SAM" id="MobiDB-lite"/>
    </source>
</evidence>
<evidence type="ECO:0000259" key="4">
    <source>
        <dbReference type="SMART" id="SM00906"/>
    </source>
</evidence>
<feature type="region of interest" description="Disordered" evidence="3">
    <location>
        <begin position="691"/>
        <end position="763"/>
    </location>
</feature>
<evidence type="ECO:0000313" key="5">
    <source>
        <dbReference type="EMBL" id="TFK97634.1"/>
    </source>
</evidence>
<feature type="compositionally biased region" description="Low complexity" evidence="3">
    <location>
        <begin position="619"/>
        <end position="636"/>
    </location>
</feature>
<dbReference type="STRING" id="1884261.A0A5C3Q684"/>
<gene>
    <name evidence="5" type="ORF">BDV98DRAFT_573937</name>
</gene>
<dbReference type="PANTHER" id="PTHR46910:SF38">
    <property type="entry name" value="ZN(2)-C6 FUNGAL-TYPE DOMAIN-CONTAINING PROTEIN"/>
    <property type="match status" value="1"/>
</dbReference>
<dbReference type="Pfam" id="PF04082">
    <property type="entry name" value="Fungal_trans"/>
    <property type="match status" value="1"/>
</dbReference>
<dbReference type="GO" id="GO:0008270">
    <property type="term" value="F:zinc ion binding"/>
    <property type="evidence" value="ECO:0007669"/>
    <property type="project" value="InterPro"/>
</dbReference>
<dbReference type="AlphaFoldDB" id="A0A5C3Q684"/>
<keyword evidence="6" id="KW-1185">Reference proteome</keyword>
<feature type="domain" description="Xylanolytic transcriptional activator regulatory" evidence="4">
    <location>
        <begin position="309"/>
        <end position="382"/>
    </location>
</feature>
<organism evidence="5 6">
    <name type="scientific">Pterulicium gracile</name>
    <dbReference type="NCBI Taxonomy" id="1884261"/>
    <lineage>
        <taxon>Eukaryota</taxon>
        <taxon>Fungi</taxon>
        <taxon>Dikarya</taxon>
        <taxon>Basidiomycota</taxon>
        <taxon>Agaricomycotina</taxon>
        <taxon>Agaricomycetes</taxon>
        <taxon>Agaricomycetidae</taxon>
        <taxon>Agaricales</taxon>
        <taxon>Pleurotineae</taxon>
        <taxon>Pterulaceae</taxon>
        <taxon>Pterulicium</taxon>
    </lineage>
</organism>
<sequence length="808" mass="90229">MSKEKSDGDPATGTQCSTCKTMRVDCTYTIPVKTKERLPSVSVRVKKLEERHRQLEEMLKQLLPEVDFSGDLVLDYDKLAEQVLAQIADIGPFKLCRQSGEERNFQMKHECITIPEQATFTPAFLKGRHFGKSSSAVFVRSLIEWKAHEQSAGEAEELEWEQKIPDLPSATWNVYPWEESTISPFIHPSNCSFPDDDLLKSLIDLYFEHVNLFTPLLHRPTFDRLLRDKMHIRDSSLGSVVLLICSIGARFSDDPRVLIKGNTLSAGWQWFDLAHTLGERLLAPASLYDIQASVLRAEFLRGAYTSYSAWTVLGIGLRRAQDVGAHRWDTFGTEKSPERELWGRAWWSLVVLDRIASTYMGQPCITEGWDFDIDLPTECDDEYWEHPDPSKSWQQPNGVPSKVSFFVAYIKETQITINTQAFLYPLNKAKRGWMTEVFPEYDRRVVMELDSALNKWIDNIPAHLRNPHSQPNSTFHRQSIVLHAELYFLQILMHRPFLKSPDNNSGITASSIAICTNAARACSRLLDTEDMSCRNAVYRIQWPIFSSAVVLLLSVWTGKRMGLEGSYAKEVRNVEKCRAMLAHSERSWQSSGQLGDIIRSLVDASDLTAQSTGPQPTRNAPTASDSSNSSASAPDSQPDIPLFFDLHPQQDITSLFDNNLPLYTEELASIPLFSGLPAQVASLPVQATSLPAHGTSSTDGWGPLPDIASSSHTNFSPAGPIDGPGGLGQLFSQDSPRDQSPRAPDSSAFASLDPGPMPPDPFGFDFDSDVLAMWTSAPHGSNFGDWGAYVDNVNEIQLSSNLGHMRMP</sequence>
<protein>
    <submittedName>
        <fullName evidence="5">Fungal-specific transcription factor domain-containing protein</fullName>
    </submittedName>
</protein>
<dbReference type="CDD" id="cd12148">
    <property type="entry name" value="fungal_TF_MHR"/>
    <property type="match status" value="1"/>
</dbReference>
<evidence type="ECO:0000313" key="6">
    <source>
        <dbReference type="Proteomes" id="UP000305067"/>
    </source>
</evidence>
<feature type="region of interest" description="Disordered" evidence="3">
    <location>
        <begin position="608"/>
        <end position="643"/>
    </location>
</feature>
<dbReference type="InterPro" id="IPR007219">
    <property type="entry name" value="XnlR_reg_dom"/>
</dbReference>
<evidence type="ECO:0000256" key="2">
    <source>
        <dbReference type="SAM" id="Coils"/>
    </source>
</evidence>
<evidence type="ECO:0000256" key="1">
    <source>
        <dbReference type="ARBA" id="ARBA00023242"/>
    </source>
</evidence>
<feature type="compositionally biased region" description="Polar residues" evidence="3">
    <location>
        <begin position="608"/>
        <end position="618"/>
    </location>
</feature>
<proteinExistence type="predicted"/>
<dbReference type="GO" id="GO:0000981">
    <property type="term" value="F:DNA-binding transcription factor activity, RNA polymerase II-specific"/>
    <property type="evidence" value="ECO:0007669"/>
    <property type="project" value="InterPro"/>
</dbReference>
<accession>A0A5C3Q684</accession>
<dbReference type="GO" id="GO:0006351">
    <property type="term" value="P:DNA-templated transcription"/>
    <property type="evidence" value="ECO:0007669"/>
    <property type="project" value="InterPro"/>
</dbReference>
<name>A0A5C3Q684_9AGAR</name>